<dbReference type="InterPro" id="IPR003018">
    <property type="entry name" value="GAF"/>
</dbReference>
<name>A0ABP9HFS8_9ACTN</name>
<sequence length="411" mass="43879">MGSRGNADAARDRFLGGGSERGNGVAAAIHASWVRARATGIRPDRALPPVPLVDEAVLRRRRGHPLAPVWPVLRESLRWATCDTGQLLIVSDAEGHLLWCQGDPGPLRQAERVHMLPGALWSEDTVGTTAVSTAIALRRPFQVFGPEHYASFARPFACSAAPIHDPVTGRLLGTVDLTSATDADRALKLSLVTTAARLAEAQLLAERLRHQARLREKYADRLALRLGGCGALLDTDGVVAHASPPGSLPAHLPGIRGEGPIVLPDGRHAVVERLDAETFFLVVAPTDDGAEPTVRYEGLGRARGRLATGGPWHELTGRHSELVALLLAHDEGLTAEELAFELYGDSGRAGTVRAELSRLRPVLGHRLGSEPYRILGPRDADFLAPEADRARLLPRSKAPGIAALREAAPGG</sequence>
<accession>A0ABP9HFS8</accession>
<dbReference type="Gene3D" id="3.30.450.40">
    <property type="match status" value="1"/>
</dbReference>
<comment type="caution">
    <text evidence="2">The sequence shown here is derived from an EMBL/GenBank/DDBJ whole genome shotgun (WGS) entry which is preliminary data.</text>
</comment>
<dbReference type="Pfam" id="PF01590">
    <property type="entry name" value="GAF"/>
    <property type="match status" value="1"/>
</dbReference>
<dbReference type="RefSeq" id="WP_345676843.1">
    <property type="nucleotide sequence ID" value="NZ_BAABHS010000013.1"/>
</dbReference>
<evidence type="ECO:0000313" key="3">
    <source>
        <dbReference type="Proteomes" id="UP001500466"/>
    </source>
</evidence>
<organism evidence="2 3">
    <name type="scientific">Yinghuangia aomiensis</name>
    <dbReference type="NCBI Taxonomy" id="676205"/>
    <lineage>
        <taxon>Bacteria</taxon>
        <taxon>Bacillati</taxon>
        <taxon>Actinomycetota</taxon>
        <taxon>Actinomycetes</taxon>
        <taxon>Kitasatosporales</taxon>
        <taxon>Streptomycetaceae</taxon>
        <taxon>Yinghuangia</taxon>
    </lineage>
</organism>
<evidence type="ECO:0000313" key="2">
    <source>
        <dbReference type="EMBL" id="GAA4969895.1"/>
    </source>
</evidence>
<gene>
    <name evidence="2" type="ORF">GCM10023205_39120</name>
</gene>
<dbReference type="InterPro" id="IPR029016">
    <property type="entry name" value="GAF-like_dom_sf"/>
</dbReference>
<evidence type="ECO:0000259" key="1">
    <source>
        <dbReference type="Pfam" id="PF01590"/>
    </source>
</evidence>
<feature type="domain" description="GAF" evidence="1">
    <location>
        <begin position="103"/>
        <end position="202"/>
    </location>
</feature>
<keyword evidence="3" id="KW-1185">Reference proteome</keyword>
<dbReference type="Proteomes" id="UP001500466">
    <property type="component" value="Unassembled WGS sequence"/>
</dbReference>
<proteinExistence type="predicted"/>
<reference evidence="3" key="1">
    <citation type="journal article" date="2019" name="Int. J. Syst. Evol. Microbiol.">
        <title>The Global Catalogue of Microorganisms (GCM) 10K type strain sequencing project: providing services to taxonomists for standard genome sequencing and annotation.</title>
        <authorList>
            <consortium name="The Broad Institute Genomics Platform"/>
            <consortium name="The Broad Institute Genome Sequencing Center for Infectious Disease"/>
            <person name="Wu L."/>
            <person name="Ma J."/>
        </authorList>
    </citation>
    <scope>NUCLEOTIDE SEQUENCE [LARGE SCALE GENOMIC DNA]</scope>
    <source>
        <strain evidence="3">JCM 17986</strain>
    </source>
</reference>
<protein>
    <submittedName>
        <fullName evidence="2">GAF domain-containing protein</fullName>
    </submittedName>
</protein>
<dbReference type="EMBL" id="BAABHS010000013">
    <property type="protein sequence ID" value="GAA4969895.1"/>
    <property type="molecule type" value="Genomic_DNA"/>
</dbReference>